<keyword evidence="4 7" id="KW-0378">Hydrolase</keyword>
<dbReference type="InterPro" id="IPR001279">
    <property type="entry name" value="Metallo-B-lactamas"/>
</dbReference>
<dbReference type="STRING" id="1552.A7L45_03080"/>
<dbReference type="Pfam" id="PF00753">
    <property type="entry name" value="Lactamase_B"/>
    <property type="match status" value="1"/>
</dbReference>
<dbReference type="AlphaFoldDB" id="A0A1J0GDP1"/>
<protein>
    <submittedName>
        <fullName evidence="7">MBL fold metallo-hydrolase</fullName>
    </submittedName>
</protein>
<evidence type="ECO:0000313" key="7">
    <source>
        <dbReference type="EMBL" id="APC39120.1"/>
    </source>
</evidence>
<dbReference type="SUPFAM" id="SSF56281">
    <property type="entry name" value="Metallo-hydrolase/oxidoreductase"/>
    <property type="match status" value="1"/>
</dbReference>
<keyword evidence="5" id="KW-0862">Zinc</keyword>
<accession>A0A1J0GDP1</accession>
<keyword evidence="3" id="KW-0479">Metal-binding</keyword>
<comment type="cofactor">
    <cofactor evidence="1">
        <name>Zn(2+)</name>
        <dbReference type="ChEBI" id="CHEBI:29105"/>
    </cofactor>
</comment>
<feature type="domain" description="Metallo-beta-lactamase" evidence="6">
    <location>
        <begin position="38"/>
        <end position="233"/>
    </location>
</feature>
<dbReference type="GO" id="GO:0016787">
    <property type="term" value="F:hydrolase activity"/>
    <property type="evidence" value="ECO:0007669"/>
    <property type="project" value="UniProtKB-KW"/>
</dbReference>
<dbReference type="Gene3D" id="3.60.15.10">
    <property type="entry name" value="Ribonuclease Z/Hydroxyacylglutathione hydrolase-like"/>
    <property type="match status" value="1"/>
</dbReference>
<dbReference type="EMBL" id="CP015756">
    <property type="protein sequence ID" value="APC39120.1"/>
    <property type="molecule type" value="Genomic_DNA"/>
</dbReference>
<evidence type="ECO:0000256" key="2">
    <source>
        <dbReference type="ARBA" id="ARBA00007749"/>
    </source>
</evidence>
<evidence type="ECO:0000256" key="3">
    <source>
        <dbReference type="ARBA" id="ARBA00022723"/>
    </source>
</evidence>
<evidence type="ECO:0000256" key="4">
    <source>
        <dbReference type="ARBA" id="ARBA00022801"/>
    </source>
</evidence>
<organism evidence="7 8">
    <name type="scientific">Clostridium estertheticum subsp. estertheticum</name>
    <dbReference type="NCBI Taxonomy" id="1552"/>
    <lineage>
        <taxon>Bacteria</taxon>
        <taxon>Bacillati</taxon>
        <taxon>Bacillota</taxon>
        <taxon>Clostridia</taxon>
        <taxon>Eubacteriales</taxon>
        <taxon>Clostridiaceae</taxon>
        <taxon>Clostridium</taxon>
    </lineage>
</organism>
<reference evidence="8" key="1">
    <citation type="journal article" date="2016" name="Front. Microbiol.">
        <title>Complete Genome Sequence of Clostridium estertheticum DSM 8809, a Microbe Identified in Spoiled Vacuum Packed Beef.</title>
        <authorList>
            <person name="Yu Z."/>
            <person name="Gunn L."/>
            <person name="Brennan E."/>
            <person name="Reid R."/>
            <person name="Wall P.G."/>
            <person name="Gaora O.P."/>
            <person name="Hurley D."/>
            <person name="Bolton D."/>
            <person name="Fanning S."/>
        </authorList>
    </citation>
    <scope>NUCLEOTIDE SEQUENCE [LARGE SCALE GENOMIC DNA]</scope>
    <source>
        <strain evidence="8">DSM 8809</strain>
    </source>
</reference>
<name>A0A1J0GDP1_9CLOT</name>
<dbReference type="PANTHER" id="PTHR42978:SF2">
    <property type="entry name" value="102 KBASES UNSTABLE REGION: FROM 1 TO 119443"/>
    <property type="match status" value="1"/>
</dbReference>
<keyword evidence="8" id="KW-1185">Reference proteome</keyword>
<dbReference type="InterPro" id="IPR036866">
    <property type="entry name" value="RibonucZ/Hydroxyglut_hydro"/>
</dbReference>
<gene>
    <name evidence="7" type="ORF">A7L45_03080</name>
</gene>
<evidence type="ECO:0000256" key="5">
    <source>
        <dbReference type="ARBA" id="ARBA00022833"/>
    </source>
</evidence>
<dbReference type="OrthoDB" id="9758182at2"/>
<dbReference type="RefSeq" id="WP_071611416.1">
    <property type="nucleotide sequence ID" value="NZ_CP015756.1"/>
</dbReference>
<comment type="similarity">
    <text evidence="2">Belongs to the metallo-beta-lactamase superfamily.</text>
</comment>
<dbReference type="SMART" id="SM00849">
    <property type="entry name" value="Lactamase_B"/>
    <property type="match status" value="1"/>
</dbReference>
<evidence type="ECO:0000256" key="1">
    <source>
        <dbReference type="ARBA" id="ARBA00001947"/>
    </source>
</evidence>
<dbReference type="InterPro" id="IPR051013">
    <property type="entry name" value="MBL_superfamily_lactonases"/>
</dbReference>
<dbReference type="KEGG" id="ceu:A7L45_03080"/>
<evidence type="ECO:0000259" key="6">
    <source>
        <dbReference type="SMART" id="SM00849"/>
    </source>
</evidence>
<proteinExistence type="inferred from homology"/>
<dbReference type="Proteomes" id="UP000182569">
    <property type="component" value="Chromosome"/>
</dbReference>
<dbReference type="PANTHER" id="PTHR42978">
    <property type="entry name" value="QUORUM-QUENCHING LACTONASE YTNP-RELATED-RELATED"/>
    <property type="match status" value="1"/>
</dbReference>
<sequence length="249" mass="28178">MKIVALEFYKNGEMREAFALGGSMKKEDVDSNKIYPASLQNYLIDTGKEIILVDTGLPVETAPFERTPNQMLYMGEKVADFVTALKNVGYKPSDIDKVVITHKHPDHSGEIRLFNNSKIYISETEANDMKLDDENIIKVKFEDGKYHNFESSKKIADGIVMLPAPGHTEGTSIVVVEDNELYYMIHGDITYTDEALRRNELSVVFEDKDLAFESLAKVREFIKKNATVYLSTHTPEALNSLDKKSIMKL</sequence>
<dbReference type="GO" id="GO:0046872">
    <property type="term" value="F:metal ion binding"/>
    <property type="evidence" value="ECO:0007669"/>
    <property type="project" value="UniProtKB-KW"/>
</dbReference>
<evidence type="ECO:0000313" key="8">
    <source>
        <dbReference type="Proteomes" id="UP000182569"/>
    </source>
</evidence>